<organism evidence="3 4">
    <name type="scientific">Siculibacillus lacustris</name>
    <dbReference type="NCBI Taxonomy" id="1549641"/>
    <lineage>
        <taxon>Bacteria</taxon>
        <taxon>Pseudomonadati</taxon>
        <taxon>Pseudomonadota</taxon>
        <taxon>Alphaproteobacteria</taxon>
        <taxon>Hyphomicrobiales</taxon>
        <taxon>Ancalomicrobiaceae</taxon>
        <taxon>Siculibacillus</taxon>
    </lineage>
</organism>
<name>A0A4Q9VYT2_9HYPH</name>
<dbReference type="CDD" id="cd06558">
    <property type="entry name" value="crotonase-like"/>
    <property type="match status" value="1"/>
</dbReference>
<comment type="caution">
    <text evidence="3">The sequence shown here is derived from an EMBL/GenBank/DDBJ whole genome shotgun (WGS) entry which is preliminary data.</text>
</comment>
<proteinExistence type="inferred from homology"/>
<dbReference type="SUPFAM" id="SSF52096">
    <property type="entry name" value="ClpP/crotonase"/>
    <property type="match status" value="1"/>
</dbReference>
<dbReference type="AlphaFoldDB" id="A0A4Q9VYT2"/>
<dbReference type="InterPro" id="IPR014748">
    <property type="entry name" value="Enoyl-CoA_hydra_C"/>
</dbReference>
<dbReference type="InterPro" id="IPR029045">
    <property type="entry name" value="ClpP/crotonase-like_dom_sf"/>
</dbReference>
<dbReference type="Pfam" id="PF00378">
    <property type="entry name" value="ECH_1"/>
    <property type="match status" value="1"/>
</dbReference>
<dbReference type="InterPro" id="IPR001753">
    <property type="entry name" value="Enoyl-CoA_hydra/iso"/>
</dbReference>
<evidence type="ECO:0000256" key="2">
    <source>
        <dbReference type="ARBA" id="ARBA00023239"/>
    </source>
</evidence>
<dbReference type="EMBL" id="SJFN01000003">
    <property type="protein sequence ID" value="TBW40671.1"/>
    <property type="molecule type" value="Genomic_DNA"/>
</dbReference>
<dbReference type="PANTHER" id="PTHR11941">
    <property type="entry name" value="ENOYL-COA HYDRATASE-RELATED"/>
    <property type="match status" value="1"/>
</dbReference>
<sequence length="266" mass="28007">MSAELRTERDGHVLILTIDDPKTRNALNGDAFFAAIEDTLARANADLDVRCIVVTGAGGAFSSGGNIRDMHEHKGMFGGPAATLIERYRTGIQRIPRAFSALDVPAIAAVDGPAIGAGCDLACMCDIRVASDRAVFAESFVRVGIVAGDGGSWLLPRIVGYSHAAEMAFTGAPVDAAKALAIGLVSEVVPPEKLMATALATAARIAANPPQVLRWTKRLLKEAQHQRLETILDMAAAHQAIAHGTADHAEAVAAMLEKRPPVFEGR</sequence>
<comment type="similarity">
    <text evidence="1">Belongs to the enoyl-CoA hydratase/isomerase family.</text>
</comment>
<keyword evidence="2" id="KW-0456">Lyase</keyword>
<evidence type="ECO:0000256" key="1">
    <source>
        <dbReference type="ARBA" id="ARBA00005254"/>
    </source>
</evidence>
<dbReference type="RefSeq" id="WP_131305811.1">
    <property type="nucleotide sequence ID" value="NZ_SJFN01000003.1"/>
</dbReference>
<dbReference type="NCBIfam" id="NF006699">
    <property type="entry name" value="PRK09245.1"/>
    <property type="match status" value="1"/>
</dbReference>
<dbReference type="Gene3D" id="3.90.226.10">
    <property type="entry name" value="2-enoyl-CoA Hydratase, Chain A, domain 1"/>
    <property type="match status" value="1"/>
</dbReference>
<reference evidence="3 4" key="1">
    <citation type="submission" date="2019-02" db="EMBL/GenBank/DDBJ databases">
        <title>Siculibacillus lacustris gen. nov., sp. nov., a new rosette-forming bacterium isolated from a freshwater crater lake (Lake St. Ana, Romania).</title>
        <authorList>
            <person name="Felfoldi T."/>
            <person name="Marton Z."/>
            <person name="Szabo A."/>
            <person name="Mentes A."/>
            <person name="Boka K."/>
            <person name="Marialigeti K."/>
            <person name="Mathe I."/>
            <person name="Koncz M."/>
            <person name="Schumann P."/>
            <person name="Toth E."/>
        </authorList>
    </citation>
    <scope>NUCLEOTIDE SEQUENCE [LARGE SCALE GENOMIC DNA]</scope>
    <source>
        <strain evidence="3 4">SA-279</strain>
    </source>
</reference>
<gene>
    <name evidence="3" type="ORF">EYW49_02775</name>
</gene>
<dbReference type="Proteomes" id="UP000292781">
    <property type="component" value="Unassembled WGS sequence"/>
</dbReference>
<accession>A0A4Q9VYT2</accession>
<dbReference type="Gene3D" id="1.10.12.10">
    <property type="entry name" value="Lyase 2-enoyl-coa Hydratase, Chain A, domain 2"/>
    <property type="match status" value="1"/>
</dbReference>
<dbReference type="OrthoDB" id="9781757at2"/>
<dbReference type="GO" id="GO:0006635">
    <property type="term" value="P:fatty acid beta-oxidation"/>
    <property type="evidence" value="ECO:0007669"/>
    <property type="project" value="TreeGrafter"/>
</dbReference>
<keyword evidence="4" id="KW-1185">Reference proteome</keyword>
<evidence type="ECO:0000313" key="4">
    <source>
        <dbReference type="Proteomes" id="UP000292781"/>
    </source>
</evidence>
<evidence type="ECO:0000313" key="3">
    <source>
        <dbReference type="EMBL" id="TBW40671.1"/>
    </source>
</evidence>
<dbReference type="GO" id="GO:0016829">
    <property type="term" value="F:lyase activity"/>
    <property type="evidence" value="ECO:0007669"/>
    <property type="project" value="UniProtKB-KW"/>
</dbReference>
<protein>
    <submittedName>
        <fullName evidence="3">Crotonase/enoyl-CoA hydratase family protein</fullName>
    </submittedName>
</protein>
<dbReference type="PANTHER" id="PTHR11941:SF133">
    <property type="entry name" value="1,2-EPOXYPHENYLACETYL-COA ISOMERASE"/>
    <property type="match status" value="1"/>
</dbReference>